<dbReference type="InterPro" id="IPR036259">
    <property type="entry name" value="MFS_trans_sf"/>
</dbReference>
<evidence type="ECO:0000259" key="5">
    <source>
        <dbReference type="PROSITE" id="PS50850"/>
    </source>
</evidence>
<evidence type="ECO:0000313" key="7">
    <source>
        <dbReference type="Proteomes" id="UP000712673"/>
    </source>
</evidence>
<dbReference type="InterPro" id="IPR020846">
    <property type="entry name" value="MFS_dom"/>
</dbReference>
<evidence type="ECO:0000256" key="2">
    <source>
        <dbReference type="ARBA" id="ARBA00022989"/>
    </source>
</evidence>
<gene>
    <name evidence="6" type="ORF">FJZ47_14480</name>
</gene>
<dbReference type="Proteomes" id="UP000712673">
    <property type="component" value="Unassembled WGS sequence"/>
</dbReference>
<feature type="transmembrane region" description="Helical" evidence="4">
    <location>
        <begin position="146"/>
        <end position="165"/>
    </location>
</feature>
<feature type="transmembrane region" description="Helical" evidence="4">
    <location>
        <begin position="30"/>
        <end position="48"/>
    </location>
</feature>
<dbReference type="PROSITE" id="PS50850">
    <property type="entry name" value="MFS"/>
    <property type="match status" value="1"/>
</dbReference>
<feature type="domain" description="Major facilitator superfamily (MFS) profile" evidence="5">
    <location>
        <begin position="1"/>
        <end position="170"/>
    </location>
</feature>
<dbReference type="GO" id="GO:0022857">
    <property type="term" value="F:transmembrane transporter activity"/>
    <property type="evidence" value="ECO:0007669"/>
    <property type="project" value="InterPro"/>
</dbReference>
<dbReference type="Pfam" id="PF07690">
    <property type="entry name" value="MFS_1"/>
    <property type="match status" value="1"/>
</dbReference>
<sequence>MGHSRGVFYRLAGVFTFLKTYVLTTGLGSLGTFFTIYTLTAVAQRLGLGWLPDRVGLRRVLVPALLAMVVGLLLLSVAWSAWIVWLAGLCCGLGHGCAYPVLLGLVSRRARATERGAAIALYTTIDEGAVLMAGPTLGMLIEATGYAGMFRSLAALLALTVLLYWRWEQG</sequence>
<name>A0A937W2H0_UNCTE</name>
<feature type="transmembrane region" description="Helical" evidence="4">
    <location>
        <begin position="85"/>
        <end position="106"/>
    </location>
</feature>
<reference evidence="6" key="1">
    <citation type="submission" date="2019-03" db="EMBL/GenBank/DDBJ databases">
        <title>Lake Tanganyika Metagenome-Assembled Genomes (MAGs).</title>
        <authorList>
            <person name="Tran P."/>
        </authorList>
    </citation>
    <scope>NUCLEOTIDE SEQUENCE</scope>
    <source>
        <strain evidence="6">K_DeepCast_65m_m2_066</strain>
    </source>
</reference>
<feature type="transmembrane region" description="Helical" evidence="4">
    <location>
        <begin position="60"/>
        <end position="79"/>
    </location>
</feature>
<dbReference type="InterPro" id="IPR052714">
    <property type="entry name" value="MFS_Exporter"/>
</dbReference>
<keyword evidence="2 4" id="KW-1133">Transmembrane helix</keyword>
<dbReference type="PANTHER" id="PTHR23531">
    <property type="entry name" value="QUINOLENE RESISTANCE PROTEIN NORA"/>
    <property type="match status" value="1"/>
</dbReference>
<dbReference type="PANTHER" id="PTHR23531:SF1">
    <property type="entry name" value="QUINOLENE RESISTANCE PROTEIN NORA"/>
    <property type="match status" value="1"/>
</dbReference>
<comment type="caution">
    <text evidence="6">The sequence shown here is derived from an EMBL/GenBank/DDBJ whole genome shotgun (WGS) entry which is preliminary data.</text>
</comment>
<dbReference type="InterPro" id="IPR011701">
    <property type="entry name" value="MFS"/>
</dbReference>
<evidence type="ECO:0000256" key="4">
    <source>
        <dbReference type="SAM" id="Phobius"/>
    </source>
</evidence>
<protein>
    <submittedName>
        <fullName evidence="6">MFS transporter</fullName>
    </submittedName>
</protein>
<proteinExistence type="predicted"/>
<evidence type="ECO:0000256" key="1">
    <source>
        <dbReference type="ARBA" id="ARBA00022692"/>
    </source>
</evidence>
<accession>A0A937W2H0</accession>
<dbReference type="SUPFAM" id="SSF103473">
    <property type="entry name" value="MFS general substrate transporter"/>
    <property type="match status" value="1"/>
</dbReference>
<dbReference type="Gene3D" id="1.20.1250.20">
    <property type="entry name" value="MFS general substrate transporter like domains"/>
    <property type="match status" value="1"/>
</dbReference>
<dbReference type="EMBL" id="VGLS01000454">
    <property type="protein sequence ID" value="MBM3224993.1"/>
    <property type="molecule type" value="Genomic_DNA"/>
</dbReference>
<evidence type="ECO:0000256" key="3">
    <source>
        <dbReference type="ARBA" id="ARBA00023136"/>
    </source>
</evidence>
<organism evidence="6 7">
    <name type="scientific">Tectimicrobiota bacterium</name>
    <dbReference type="NCBI Taxonomy" id="2528274"/>
    <lineage>
        <taxon>Bacteria</taxon>
        <taxon>Pseudomonadati</taxon>
        <taxon>Nitrospinota/Tectimicrobiota group</taxon>
        <taxon>Candidatus Tectimicrobiota</taxon>
    </lineage>
</organism>
<feature type="transmembrane region" description="Helical" evidence="4">
    <location>
        <begin position="118"/>
        <end position="140"/>
    </location>
</feature>
<evidence type="ECO:0000313" key="6">
    <source>
        <dbReference type="EMBL" id="MBM3224993.1"/>
    </source>
</evidence>
<keyword evidence="1 4" id="KW-0812">Transmembrane</keyword>
<keyword evidence="3 4" id="KW-0472">Membrane</keyword>
<dbReference type="AlphaFoldDB" id="A0A937W2H0"/>